<dbReference type="Proteomes" id="UP000478052">
    <property type="component" value="Unassembled WGS sequence"/>
</dbReference>
<reference evidence="1 2" key="1">
    <citation type="submission" date="2019-08" db="EMBL/GenBank/DDBJ databases">
        <title>Whole genome of Aphis craccivora.</title>
        <authorList>
            <person name="Voronova N.V."/>
            <person name="Shulinski R.S."/>
            <person name="Bandarenka Y.V."/>
            <person name="Zhorov D.G."/>
            <person name="Warner D."/>
        </authorList>
    </citation>
    <scope>NUCLEOTIDE SEQUENCE [LARGE SCALE GENOMIC DNA]</scope>
    <source>
        <strain evidence="1">180601</strain>
        <tissue evidence="1">Whole Body</tissue>
    </source>
</reference>
<name>A0A6G0VIX4_APHCR</name>
<organism evidence="1 2">
    <name type="scientific">Aphis craccivora</name>
    <name type="common">Cowpea aphid</name>
    <dbReference type="NCBI Taxonomy" id="307492"/>
    <lineage>
        <taxon>Eukaryota</taxon>
        <taxon>Metazoa</taxon>
        <taxon>Ecdysozoa</taxon>
        <taxon>Arthropoda</taxon>
        <taxon>Hexapoda</taxon>
        <taxon>Insecta</taxon>
        <taxon>Pterygota</taxon>
        <taxon>Neoptera</taxon>
        <taxon>Paraneoptera</taxon>
        <taxon>Hemiptera</taxon>
        <taxon>Sternorrhyncha</taxon>
        <taxon>Aphidomorpha</taxon>
        <taxon>Aphidoidea</taxon>
        <taxon>Aphididae</taxon>
        <taxon>Aphidini</taxon>
        <taxon>Aphis</taxon>
        <taxon>Aphis</taxon>
    </lineage>
</organism>
<dbReference type="OrthoDB" id="8948150at2759"/>
<feature type="non-terminal residue" evidence="1">
    <location>
        <position position="1"/>
    </location>
</feature>
<proteinExistence type="predicted"/>
<sequence length="86" mass="10107">FYSYVSELDTIFVTNFPTLAIENDVGKKLKNLVDNVPFNQPCPKFDVEYLKALYIRLRIFHTIKYLNKNLLSTGRKSRKLDILTHL</sequence>
<evidence type="ECO:0000313" key="2">
    <source>
        <dbReference type="Proteomes" id="UP000478052"/>
    </source>
</evidence>
<protein>
    <submittedName>
        <fullName evidence="1">THAP-type domain-containing protein</fullName>
    </submittedName>
</protein>
<accession>A0A6G0VIX4</accession>
<dbReference type="AlphaFoldDB" id="A0A6G0VIX4"/>
<comment type="caution">
    <text evidence="1">The sequence shown here is derived from an EMBL/GenBank/DDBJ whole genome shotgun (WGS) entry which is preliminary data.</text>
</comment>
<gene>
    <name evidence="1" type="ORF">FWK35_00031157</name>
</gene>
<evidence type="ECO:0000313" key="1">
    <source>
        <dbReference type="EMBL" id="KAF0689002.1"/>
    </source>
</evidence>
<keyword evidence="2" id="KW-1185">Reference proteome</keyword>
<dbReference type="EMBL" id="VUJU01016410">
    <property type="protein sequence ID" value="KAF0689002.1"/>
    <property type="molecule type" value="Genomic_DNA"/>
</dbReference>